<feature type="domain" description="DAC" evidence="7">
    <location>
        <begin position="83"/>
        <end position="240"/>
    </location>
</feature>
<feature type="transmembrane region" description="Helical" evidence="6">
    <location>
        <begin position="56"/>
        <end position="82"/>
    </location>
</feature>
<dbReference type="Pfam" id="PF02457">
    <property type="entry name" value="DAC"/>
    <property type="match status" value="1"/>
</dbReference>
<dbReference type="GO" id="GO:0005524">
    <property type="term" value="F:ATP binding"/>
    <property type="evidence" value="ECO:0007669"/>
    <property type="project" value="UniProtKB-UniRule"/>
</dbReference>
<feature type="transmembrane region" description="Helical" evidence="6">
    <location>
        <begin position="29"/>
        <end position="50"/>
    </location>
</feature>
<sequence length="496" mass="55066">MGAVFGFLHSIRWQDLLDILINSYILFRIYILFHQTNAFKVIIGIAILWISQKVAVGLGLVITSWVLQAIIAVAAIIIIVVFRNELRTVLQVHNLKSFLWGTPAMIIESPAEIIAKAVTQMGKKRIGALLVFPGREDISELVHGGIPWNGKVSEEMLLSIFWPNNPVHDGAAIIEGDIIKEVGVLLPLSQRSDLPTFYGTRHRAALGISERSDAFVIVVSEERGRISVAKSGEIRAVPDPEDLQAELEEHTGIREYGRERVTRQREVIKTIIAAFASLIVITSIWFGFTRSKDVIISFDVPIEFLNRPQGLEILDARPSAVRLHISGASALLRALKPQQISVQIDLSKAVEGKNILPIAQENVSMPPGIELNRIEPHFVEVFLDRIVTKEVMVQADWVGHLDDSLLISKVIINPQRVKIIGGKFILENIRTIYTVPLRLDVIRKSGSQVVPVVLTPASVRLAPGAPEKVTVTYVVTRRPEHNQHLQKSSAEQDNGA</sequence>
<dbReference type="EC" id="2.7.7.85" evidence="6"/>
<proteinExistence type="inferred from homology"/>
<gene>
    <name evidence="6" type="primary">dacA</name>
    <name evidence="8" type="ORF">ENG14_06795</name>
</gene>
<dbReference type="PANTHER" id="PTHR34185">
    <property type="entry name" value="DIADENYLATE CYCLASE"/>
    <property type="match status" value="1"/>
</dbReference>
<dbReference type="Gene3D" id="2.170.120.40">
    <property type="entry name" value="YbbR-like domain"/>
    <property type="match status" value="1"/>
</dbReference>
<evidence type="ECO:0000256" key="2">
    <source>
        <dbReference type="ARBA" id="ARBA00022679"/>
    </source>
</evidence>
<dbReference type="AlphaFoldDB" id="A0A7C0WTY6"/>
<dbReference type="Gene3D" id="3.40.1700.10">
    <property type="entry name" value="DNA integrity scanning protein, DisA, N-terminal domain"/>
    <property type="match status" value="1"/>
</dbReference>
<name>A0A7C0WTY6_9BACT</name>
<dbReference type="InterPro" id="IPR003390">
    <property type="entry name" value="DNA_integrity_scan_DisA_N"/>
</dbReference>
<dbReference type="Gene3D" id="2.170.120.30">
    <property type="match status" value="1"/>
</dbReference>
<dbReference type="GO" id="GO:0006171">
    <property type="term" value="P:cAMP biosynthetic process"/>
    <property type="evidence" value="ECO:0007669"/>
    <property type="project" value="InterPro"/>
</dbReference>
<keyword evidence="6" id="KW-0812">Transmembrane</keyword>
<dbReference type="PANTHER" id="PTHR34185:SF1">
    <property type="entry name" value="DIADENYLATE CYCLASE"/>
    <property type="match status" value="1"/>
</dbReference>
<accession>A0A7C0WTY6</accession>
<evidence type="ECO:0000256" key="6">
    <source>
        <dbReference type="HAMAP-Rule" id="MF_01499"/>
    </source>
</evidence>
<keyword evidence="6" id="KW-1003">Cell membrane</keyword>
<protein>
    <recommendedName>
        <fullName evidence="6">Diadenylate cyclase</fullName>
        <shortName evidence="6">DAC</shortName>
        <ecNumber evidence="6">2.7.7.85</ecNumber>
    </recommendedName>
    <alternativeName>
        <fullName evidence="6">Cyclic-di-AMP synthase</fullName>
        <shortName evidence="6">c-di-AMP synthase</shortName>
    </alternativeName>
</protein>
<evidence type="ECO:0000256" key="4">
    <source>
        <dbReference type="ARBA" id="ARBA00022741"/>
    </source>
</evidence>
<keyword evidence="4 6" id="KW-0547">Nucleotide-binding</keyword>
<keyword evidence="2 6" id="KW-0808">Transferase</keyword>
<dbReference type="InterPro" id="IPR012505">
    <property type="entry name" value="YbbR"/>
</dbReference>
<dbReference type="GO" id="GO:0004016">
    <property type="term" value="F:adenylate cyclase activity"/>
    <property type="evidence" value="ECO:0007669"/>
    <property type="project" value="UniProtKB-UniRule"/>
</dbReference>
<evidence type="ECO:0000259" key="7">
    <source>
        <dbReference type="PROSITE" id="PS51794"/>
    </source>
</evidence>
<comment type="caution">
    <text evidence="6">Lacks conserved residue(s) required for the propagation of feature annotation.</text>
</comment>
<dbReference type="InterPro" id="IPR034701">
    <property type="entry name" value="CdaA"/>
</dbReference>
<evidence type="ECO:0000256" key="5">
    <source>
        <dbReference type="ARBA" id="ARBA00022840"/>
    </source>
</evidence>
<feature type="transmembrane region" description="Helical" evidence="6">
    <location>
        <begin position="267"/>
        <end position="288"/>
    </location>
</feature>
<organism evidence="8">
    <name type="scientific">Thermodesulforhabdus norvegica</name>
    <dbReference type="NCBI Taxonomy" id="39841"/>
    <lineage>
        <taxon>Bacteria</taxon>
        <taxon>Pseudomonadati</taxon>
        <taxon>Thermodesulfobacteriota</taxon>
        <taxon>Syntrophobacteria</taxon>
        <taxon>Syntrophobacterales</taxon>
        <taxon>Thermodesulforhabdaceae</taxon>
        <taxon>Thermodesulforhabdus</taxon>
    </lineage>
</organism>
<dbReference type="GO" id="GO:0106408">
    <property type="term" value="F:diadenylate cyclase activity"/>
    <property type="evidence" value="ECO:0007669"/>
    <property type="project" value="UniProtKB-EC"/>
</dbReference>
<evidence type="ECO:0000313" key="8">
    <source>
        <dbReference type="EMBL" id="HDL90593.1"/>
    </source>
</evidence>
<dbReference type="PROSITE" id="PS51794">
    <property type="entry name" value="DAC"/>
    <property type="match status" value="1"/>
</dbReference>
<dbReference type="CDD" id="cd20206">
    <property type="entry name" value="YbbR"/>
    <property type="match status" value="1"/>
</dbReference>
<keyword evidence="6" id="KW-1133">Transmembrane helix</keyword>
<evidence type="ECO:0000256" key="1">
    <source>
        <dbReference type="ARBA" id="ARBA00000877"/>
    </source>
</evidence>
<dbReference type="SUPFAM" id="SSF143597">
    <property type="entry name" value="YojJ-like"/>
    <property type="match status" value="1"/>
</dbReference>
<keyword evidence="6" id="KW-0472">Membrane</keyword>
<comment type="caution">
    <text evidence="8">The sequence shown here is derived from an EMBL/GenBank/DDBJ whole genome shotgun (WGS) entry which is preliminary data.</text>
</comment>
<comment type="catalytic activity">
    <reaction evidence="1 6">
        <text>2 ATP = 3',3'-c-di-AMP + 2 diphosphate</text>
        <dbReference type="Rhea" id="RHEA:35655"/>
        <dbReference type="ChEBI" id="CHEBI:30616"/>
        <dbReference type="ChEBI" id="CHEBI:33019"/>
        <dbReference type="ChEBI" id="CHEBI:71500"/>
        <dbReference type="EC" id="2.7.7.85"/>
    </reaction>
</comment>
<dbReference type="Pfam" id="PF07949">
    <property type="entry name" value="YbbR"/>
    <property type="match status" value="2"/>
</dbReference>
<keyword evidence="5 6" id="KW-0067">ATP-binding</keyword>
<comment type="function">
    <text evidence="6">Catalyzes the condensation of 2 ATP molecules into cyclic di-AMP (c-di-AMP), a second messenger used to regulate differing processes in different bacteria.</text>
</comment>
<dbReference type="HAMAP" id="MF_01499">
    <property type="entry name" value="DacA"/>
    <property type="match status" value="1"/>
</dbReference>
<evidence type="ECO:0000256" key="3">
    <source>
        <dbReference type="ARBA" id="ARBA00022695"/>
    </source>
</evidence>
<comment type="similarity">
    <text evidence="6">Belongs to the adenylate cyclase family. DacA/CdaA subfamily.</text>
</comment>
<comment type="subunit">
    <text evidence="6">Probably a homodimer.</text>
</comment>
<dbReference type="Proteomes" id="UP000886355">
    <property type="component" value="Unassembled WGS sequence"/>
</dbReference>
<keyword evidence="3 6" id="KW-0548">Nucleotidyltransferase</keyword>
<dbReference type="EMBL" id="DQZW01000323">
    <property type="protein sequence ID" value="HDL90593.1"/>
    <property type="molecule type" value="Genomic_DNA"/>
</dbReference>
<reference evidence="8" key="1">
    <citation type="journal article" date="2020" name="mSystems">
        <title>Genome- and Community-Level Interaction Insights into Carbon Utilization and Element Cycling Functions of Hydrothermarchaeota in Hydrothermal Sediment.</title>
        <authorList>
            <person name="Zhou Z."/>
            <person name="Liu Y."/>
            <person name="Xu W."/>
            <person name="Pan J."/>
            <person name="Luo Z.H."/>
            <person name="Li M."/>
        </authorList>
    </citation>
    <scope>NUCLEOTIDE SEQUENCE [LARGE SCALE GENOMIC DNA]</scope>
    <source>
        <strain evidence="8">HyVt-19</strain>
    </source>
</reference>
<dbReference type="InterPro" id="IPR036888">
    <property type="entry name" value="DNA_integrity_DisA_N_sf"/>
</dbReference>
<dbReference type="InterPro" id="IPR050338">
    <property type="entry name" value="DisA"/>
</dbReference>